<organism evidence="2 3">
    <name type="scientific">Rotaria socialis</name>
    <dbReference type="NCBI Taxonomy" id="392032"/>
    <lineage>
        <taxon>Eukaryota</taxon>
        <taxon>Metazoa</taxon>
        <taxon>Spiralia</taxon>
        <taxon>Gnathifera</taxon>
        <taxon>Rotifera</taxon>
        <taxon>Eurotatoria</taxon>
        <taxon>Bdelloidea</taxon>
        <taxon>Philodinida</taxon>
        <taxon>Philodinidae</taxon>
        <taxon>Rotaria</taxon>
    </lineage>
</organism>
<reference evidence="2" key="1">
    <citation type="submission" date="2021-02" db="EMBL/GenBank/DDBJ databases">
        <authorList>
            <person name="Nowell W R."/>
        </authorList>
    </citation>
    <scope>NUCLEOTIDE SEQUENCE</scope>
</reference>
<dbReference type="InterPro" id="IPR035901">
    <property type="entry name" value="GIY-YIG_endonuc_sf"/>
</dbReference>
<dbReference type="Proteomes" id="UP000663865">
    <property type="component" value="Unassembled WGS sequence"/>
</dbReference>
<dbReference type="Proteomes" id="UP000663838">
    <property type="component" value="Unassembled WGS sequence"/>
</dbReference>
<dbReference type="Gene3D" id="3.40.1440.10">
    <property type="entry name" value="GIY-YIG endonuclease"/>
    <property type="match status" value="1"/>
</dbReference>
<accession>A0A821RC00</accession>
<dbReference type="SUPFAM" id="SSF82771">
    <property type="entry name" value="GIY-YIG endonuclease"/>
    <property type="match status" value="1"/>
</dbReference>
<dbReference type="EMBL" id="CAJOBS010002837">
    <property type="protein sequence ID" value="CAF4836088.1"/>
    <property type="molecule type" value="Genomic_DNA"/>
</dbReference>
<dbReference type="EMBL" id="CAJNYV010000013">
    <property type="protein sequence ID" value="CAF3322139.1"/>
    <property type="molecule type" value="Genomic_DNA"/>
</dbReference>
<evidence type="ECO:0000313" key="3">
    <source>
        <dbReference type="Proteomes" id="UP000663838"/>
    </source>
</evidence>
<sequence length="417" mass="48825">MDQYRNTSSEWSFSAKSLSKFISVKHLPNTHIYTGQAPGMEVILQSVHIYACKDERDKLNKHADPSSYLSLCDRHLLGQIVGCGNRNFIVSTKTVIEYFEESPEYLEDAKKNTDLLYIWTNLKTGKQYIGQAKARKRKNQLSLRDRTAEHFAEAVRDYKESGSRELNHAIRIHRKGDWILQVLRFIEPALRNNITGLEHYYIEQLKTVWPDGYNMDKKTEFPDPQANDPPLLHIINQINERSVVFKEDLKNDYARNAFSCAVTRLCRFLTNRTPNCNHLEHLELPCRKTVQDKILKHCFQDNNCQAVCGWLHFTKEYFCMCGQHVIVSIKATFKFEYTSEKRFWRIYQEKYDRFNVLVPKFEFAKSASTPQRTLVCITLSPVEDDEETNKDLQQWTKLFENETSLFTNCLNVEMVSG</sequence>
<evidence type="ECO:0000313" key="1">
    <source>
        <dbReference type="EMBL" id="CAF3322139.1"/>
    </source>
</evidence>
<name>A0A821RC00_9BILA</name>
<evidence type="ECO:0000313" key="2">
    <source>
        <dbReference type="EMBL" id="CAF4836088.1"/>
    </source>
</evidence>
<protein>
    <submittedName>
        <fullName evidence="2">Uncharacterized protein</fullName>
    </submittedName>
</protein>
<dbReference type="AlphaFoldDB" id="A0A821RC00"/>
<gene>
    <name evidence="1" type="ORF">KIK155_LOCUS594</name>
    <name evidence="2" type="ORF">TOA249_LOCUS25678</name>
</gene>
<comment type="caution">
    <text evidence="2">The sequence shown here is derived from an EMBL/GenBank/DDBJ whole genome shotgun (WGS) entry which is preliminary data.</text>
</comment>
<proteinExistence type="predicted"/>